<reference evidence="3" key="1">
    <citation type="journal article" date="2020" name="New Phytol.">
        <title>Comparative genomics reveals dynamic genome evolution in host specialist ectomycorrhizal fungi.</title>
        <authorList>
            <person name="Lofgren L.A."/>
            <person name="Nguyen N.H."/>
            <person name="Vilgalys R."/>
            <person name="Ruytinx J."/>
            <person name="Liao H.L."/>
            <person name="Branco S."/>
            <person name="Kuo A."/>
            <person name="LaButti K."/>
            <person name="Lipzen A."/>
            <person name="Andreopoulos W."/>
            <person name="Pangilinan J."/>
            <person name="Riley R."/>
            <person name="Hundley H."/>
            <person name="Na H."/>
            <person name="Barry K."/>
            <person name="Grigoriev I.V."/>
            <person name="Stajich J.E."/>
            <person name="Kennedy P.G."/>
        </authorList>
    </citation>
    <scope>NUCLEOTIDE SEQUENCE</scope>
    <source>
        <strain evidence="3">FC203</strain>
    </source>
</reference>
<name>A0AAD4DTH2_9AGAM</name>
<dbReference type="GeneID" id="64671936"/>
<organism evidence="3 4">
    <name type="scientific">Suillus fuscotomentosus</name>
    <dbReference type="NCBI Taxonomy" id="1912939"/>
    <lineage>
        <taxon>Eukaryota</taxon>
        <taxon>Fungi</taxon>
        <taxon>Dikarya</taxon>
        <taxon>Basidiomycota</taxon>
        <taxon>Agaricomycotina</taxon>
        <taxon>Agaricomycetes</taxon>
        <taxon>Agaricomycetidae</taxon>
        <taxon>Boletales</taxon>
        <taxon>Suillineae</taxon>
        <taxon>Suillaceae</taxon>
        <taxon>Suillus</taxon>
    </lineage>
</organism>
<accession>A0AAD4DTH2</accession>
<protein>
    <submittedName>
        <fullName evidence="3">Uncharacterized protein</fullName>
    </submittedName>
</protein>
<dbReference type="Proteomes" id="UP001195769">
    <property type="component" value="Unassembled WGS sequence"/>
</dbReference>
<evidence type="ECO:0000313" key="4">
    <source>
        <dbReference type="Proteomes" id="UP001195769"/>
    </source>
</evidence>
<keyword evidence="2" id="KW-0812">Transmembrane</keyword>
<feature type="compositionally biased region" description="Polar residues" evidence="1">
    <location>
        <begin position="262"/>
        <end position="279"/>
    </location>
</feature>
<keyword evidence="2" id="KW-0472">Membrane</keyword>
<feature type="region of interest" description="Disordered" evidence="1">
    <location>
        <begin position="245"/>
        <end position="326"/>
    </location>
</feature>
<sequence>MPASAWNGPNFIATVHVTQPTPVAISSMTGIFVLVFLVKCEAAKGKKWRGLGVSFRIVPIAGALSYVDTHEKATGYIEDHSINGIQRCRFVLGPNADILPQGCTERTDDSATHIAEDSDSGSRCSAYTALVTHCNPRGCIRDASTGLASLHRVLLYNRFIVAQPRLNVSGHGGYEEITNYTSMTHSLTVISVDGLCPSNLPRFQTFNPDMENLYDGAQPPVGQRRSYTKHSSYVALSGGFMGYIPLPSSEGDQEHPSASAGPDSQSHTLPIQSSITLPSPGSDLVTVPTPISTSPTSAPPSSPPPSDHPILPSSDNYESAPEPQSSVVDSQATFELLQALASVVPGVGSVEFPDELHSQELEDSQYNQLEEEIIQWPVL</sequence>
<evidence type="ECO:0000256" key="1">
    <source>
        <dbReference type="SAM" id="MobiDB-lite"/>
    </source>
</evidence>
<feature type="transmembrane region" description="Helical" evidence="2">
    <location>
        <begin position="20"/>
        <end position="38"/>
    </location>
</feature>
<dbReference type="AlphaFoldDB" id="A0AAD4DTH2"/>
<evidence type="ECO:0000256" key="2">
    <source>
        <dbReference type="SAM" id="Phobius"/>
    </source>
</evidence>
<dbReference type="EMBL" id="JABBWK010000094">
    <property type="protein sequence ID" value="KAG1893648.1"/>
    <property type="molecule type" value="Genomic_DNA"/>
</dbReference>
<keyword evidence="2" id="KW-1133">Transmembrane helix</keyword>
<gene>
    <name evidence="3" type="ORF">F5891DRAFT_985705</name>
</gene>
<dbReference type="RefSeq" id="XP_041219224.1">
    <property type="nucleotide sequence ID" value="XM_041377638.1"/>
</dbReference>
<evidence type="ECO:0000313" key="3">
    <source>
        <dbReference type="EMBL" id="KAG1893648.1"/>
    </source>
</evidence>
<keyword evidence="4" id="KW-1185">Reference proteome</keyword>
<proteinExistence type="predicted"/>
<feature type="compositionally biased region" description="Pro residues" evidence="1">
    <location>
        <begin position="297"/>
        <end position="307"/>
    </location>
</feature>
<comment type="caution">
    <text evidence="3">The sequence shown here is derived from an EMBL/GenBank/DDBJ whole genome shotgun (WGS) entry which is preliminary data.</text>
</comment>